<dbReference type="SUPFAM" id="SSF56112">
    <property type="entry name" value="Protein kinase-like (PK-like)"/>
    <property type="match status" value="1"/>
</dbReference>
<keyword evidence="2" id="KW-1185">Reference proteome</keyword>
<protein>
    <submittedName>
        <fullName evidence="1">10858_t:CDS:1</fullName>
    </submittedName>
</protein>
<name>A0A9N9ACW4_9GLOM</name>
<dbReference type="InterPro" id="IPR011009">
    <property type="entry name" value="Kinase-like_dom_sf"/>
</dbReference>
<evidence type="ECO:0000313" key="1">
    <source>
        <dbReference type="EMBL" id="CAG8524082.1"/>
    </source>
</evidence>
<sequence>MEFCSNQSLFDMVKNRGELTEAEVCLYMIQLIDAMNVQAREMLNPKVGYRYEADIWAIGTSCSSEYNHFLVIPNQCRILNADFEFPSDIEVSHASKTLFLEYSILSKNPPTFLLPWTDAHSTTDFRLVDRPEFRRHYFQI</sequence>
<gene>
    <name evidence="1" type="ORF">DEBURN_LOCUS5811</name>
</gene>
<organism evidence="1 2">
    <name type="scientific">Diversispora eburnea</name>
    <dbReference type="NCBI Taxonomy" id="1213867"/>
    <lineage>
        <taxon>Eukaryota</taxon>
        <taxon>Fungi</taxon>
        <taxon>Fungi incertae sedis</taxon>
        <taxon>Mucoromycota</taxon>
        <taxon>Glomeromycotina</taxon>
        <taxon>Glomeromycetes</taxon>
        <taxon>Diversisporales</taxon>
        <taxon>Diversisporaceae</taxon>
        <taxon>Diversispora</taxon>
    </lineage>
</organism>
<dbReference type="AlphaFoldDB" id="A0A9N9ACW4"/>
<dbReference type="EMBL" id="CAJVPK010000542">
    <property type="protein sequence ID" value="CAG8524082.1"/>
    <property type="molecule type" value="Genomic_DNA"/>
</dbReference>
<comment type="caution">
    <text evidence="1">The sequence shown here is derived from an EMBL/GenBank/DDBJ whole genome shotgun (WGS) entry which is preliminary data.</text>
</comment>
<evidence type="ECO:0000313" key="2">
    <source>
        <dbReference type="Proteomes" id="UP000789706"/>
    </source>
</evidence>
<dbReference type="OrthoDB" id="408964at2759"/>
<accession>A0A9N9ACW4</accession>
<reference evidence="1" key="1">
    <citation type="submission" date="2021-06" db="EMBL/GenBank/DDBJ databases">
        <authorList>
            <person name="Kallberg Y."/>
            <person name="Tangrot J."/>
            <person name="Rosling A."/>
        </authorList>
    </citation>
    <scope>NUCLEOTIDE SEQUENCE</scope>
    <source>
        <strain evidence="1">AZ414A</strain>
    </source>
</reference>
<dbReference type="Proteomes" id="UP000789706">
    <property type="component" value="Unassembled WGS sequence"/>
</dbReference>
<proteinExistence type="predicted"/>